<dbReference type="SUPFAM" id="SSF53955">
    <property type="entry name" value="Lysozyme-like"/>
    <property type="match status" value="1"/>
</dbReference>
<dbReference type="InterPro" id="IPR023346">
    <property type="entry name" value="Lysozyme-like_dom_sf"/>
</dbReference>
<dbReference type="GO" id="GO:0005975">
    <property type="term" value="P:carbohydrate metabolic process"/>
    <property type="evidence" value="ECO:0007669"/>
    <property type="project" value="InterPro"/>
</dbReference>
<sequence>MKIDKHLIWLLALFVLMVTVIPTAAAEDTSNVKKVILQMTTTLENSDTQLHFNYAENLGDGRGITFGCIGFCTGTYDGNILIKHYTELNPDNTLAKYIPALNKIDAGSHNAAGGDGNPNVEGLSGFIKDVQSCNDPLFKTAQMDKLNELYYNPAMKIADSIGAKNALTKAFIYDMCVRHGVDGAERIIKNAGTTPKQGADENTYLQKLISLRDAKLKQEGAGDVNRDQGYKNVLNSGNVNLNTPFKFVAYGESFTIDGNLDLGEQQQETTDEEEDNSSDDVIDETDEEEDNSTDDVTDETEDENNSGDKTKNRYSDRNYKHSYKDYGDSNKNYRYSEKTYKKTTSTCAKRH</sequence>
<dbReference type="InterPro" id="IPR023099">
    <property type="entry name" value="Glyco_hydro_46_N"/>
</dbReference>
<protein>
    <submittedName>
        <fullName evidence="2">Chitosanase</fullName>
        <ecNumber evidence="2">3.2.1.132</ecNumber>
    </submittedName>
</protein>
<dbReference type="CDD" id="cd00978">
    <property type="entry name" value="chitosanase_GH46"/>
    <property type="match status" value="1"/>
</dbReference>
<keyword evidence="2" id="KW-0378">Hydrolase</keyword>
<name>A0A0E3SDF2_9EURY</name>
<dbReference type="Gene3D" id="1.20.141.10">
    <property type="entry name" value="Chitosanase, subunit A, domain 1"/>
    <property type="match status" value="1"/>
</dbReference>
<keyword evidence="3" id="KW-1185">Reference proteome</keyword>
<keyword evidence="2" id="KW-0326">Glycosidase</keyword>
<dbReference type="RefSeq" id="WP_082089426.1">
    <property type="nucleotide sequence ID" value="NZ_CP009516.1"/>
</dbReference>
<dbReference type="KEGG" id="mhor:MSHOH_3611"/>
<dbReference type="PATRIC" id="fig|1434110.4.peg.4620"/>
<accession>A0A0E3SDF2</accession>
<dbReference type="GO" id="GO:0016977">
    <property type="term" value="F:chitosanase activity"/>
    <property type="evidence" value="ECO:0007669"/>
    <property type="project" value="UniProtKB-EC"/>
</dbReference>
<dbReference type="GO" id="GO:0005576">
    <property type="term" value="C:extracellular region"/>
    <property type="evidence" value="ECO:0007669"/>
    <property type="project" value="InterPro"/>
</dbReference>
<dbReference type="HOGENOM" id="CLU_067742_0_0_2"/>
<proteinExistence type="predicted"/>
<dbReference type="Pfam" id="PF01374">
    <property type="entry name" value="Glyco_hydro_46"/>
    <property type="match status" value="1"/>
</dbReference>
<organism evidence="2 3">
    <name type="scientific">Methanosarcina horonobensis HB-1 = JCM 15518</name>
    <dbReference type="NCBI Taxonomy" id="1434110"/>
    <lineage>
        <taxon>Archaea</taxon>
        <taxon>Methanobacteriati</taxon>
        <taxon>Methanobacteriota</taxon>
        <taxon>Stenosarchaea group</taxon>
        <taxon>Methanomicrobia</taxon>
        <taxon>Methanosarcinales</taxon>
        <taxon>Methanosarcinaceae</taxon>
        <taxon>Methanosarcina</taxon>
    </lineage>
</organism>
<gene>
    <name evidence="2" type="ORF">MSHOH_3611</name>
</gene>
<feature type="compositionally biased region" description="Basic and acidic residues" evidence="1">
    <location>
        <begin position="306"/>
        <end position="328"/>
    </location>
</feature>
<dbReference type="AlphaFoldDB" id="A0A0E3SDF2"/>
<evidence type="ECO:0000313" key="2">
    <source>
        <dbReference type="EMBL" id="AKB80094.1"/>
    </source>
</evidence>
<dbReference type="EMBL" id="CP009516">
    <property type="protein sequence ID" value="AKB80094.1"/>
    <property type="molecule type" value="Genomic_DNA"/>
</dbReference>
<evidence type="ECO:0000313" key="3">
    <source>
        <dbReference type="Proteomes" id="UP000033101"/>
    </source>
</evidence>
<evidence type="ECO:0000256" key="1">
    <source>
        <dbReference type="SAM" id="MobiDB-lite"/>
    </source>
</evidence>
<dbReference type="EC" id="3.2.1.132" evidence="2"/>
<feature type="region of interest" description="Disordered" evidence="1">
    <location>
        <begin position="265"/>
        <end position="351"/>
    </location>
</feature>
<dbReference type="InterPro" id="IPR000400">
    <property type="entry name" value="Glyco_hydro_46"/>
</dbReference>
<dbReference type="Proteomes" id="UP000033101">
    <property type="component" value="Chromosome"/>
</dbReference>
<feature type="compositionally biased region" description="Acidic residues" evidence="1">
    <location>
        <begin position="269"/>
        <end position="305"/>
    </location>
</feature>
<dbReference type="GeneID" id="24832959"/>
<feature type="compositionally biased region" description="Low complexity" evidence="1">
    <location>
        <begin position="342"/>
        <end position="351"/>
    </location>
</feature>
<dbReference type="Gene3D" id="3.30.386.10">
    <property type="entry name" value="Chitosanase, subunit A, domain 2"/>
    <property type="match status" value="1"/>
</dbReference>
<reference evidence="2 3" key="1">
    <citation type="submission" date="2014-07" db="EMBL/GenBank/DDBJ databases">
        <title>Methanogenic archaea and the global carbon cycle.</title>
        <authorList>
            <person name="Henriksen J.R."/>
            <person name="Luke J."/>
            <person name="Reinhart S."/>
            <person name="Benedict M.N."/>
            <person name="Youngblut N.D."/>
            <person name="Metcalf M.E."/>
            <person name="Whitaker R.J."/>
            <person name="Metcalf W.W."/>
        </authorList>
    </citation>
    <scope>NUCLEOTIDE SEQUENCE [LARGE SCALE GENOMIC DNA]</scope>
    <source>
        <strain evidence="2 3">HB-1</strain>
    </source>
</reference>